<organism evidence="2 3">
    <name type="scientific">Mycobacterium botniense</name>
    <dbReference type="NCBI Taxonomy" id="84962"/>
    <lineage>
        <taxon>Bacteria</taxon>
        <taxon>Bacillati</taxon>
        <taxon>Actinomycetota</taxon>
        <taxon>Actinomycetes</taxon>
        <taxon>Mycobacteriales</taxon>
        <taxon>Mycobacteriaceae</taxon>
        <taxon>Mycobacterium</taxon>
    </lineage>
</organism>
<dbReference type="Proteomes" id="UP000465361">
    <property type="component" value="Unassembled WGS sequence"/>
</dbReference>
<feature type="compositionally biased region" description="Polar residues" evidence="1">
    <location>
        <begin position="59"/>
        <end position="68"/>
    </location>
</feature>
<accession>A0A7I9XX36</accession>
<dbReference type="EMBL" id="BLKW01000002">
    <property type="protein sequence ID" value="GFG74317.1"/>
    <property type="molecule type" value="Genomic_DNA"/>
</dbReference>
<dbReference type="RefSeq" id="WP_170301270.1">
    <property type="nucleotide sequence ID" value="NZ_BLKW01000002.1"/>
</dbReference>
<proteinExistence type="predicted"/>
<evidence type="ECO:0000313" key="2">
    <source>
        <dbReference type="EMBL" id="GFG74317.1"/>
    </source>
</evidence>
<reference evidence="2 3" key="1">
    <citation type="journal article" date="2019" name="Emerg. Microbes Infect.">
        <title>Comprehensive subspecies identification of 175 nontuberculous mycobacteria species based on 7547 genomic profiles.</title>
        <authorList>
            <person name="Matsumoto Y."/>
            <person name="Kinjo T."/>
            <person name="Motooka D."/>
            <person name="Nabeya D."/>
            <person name="Jung N."/>
            <person name="Uechi K."/>
            <person name="Horii T."/>
            <person name="Iida T."/>
            <person name="Fujita J."/>
            <person name="Nakamura S."/>
        </authorList>
    </citation>
    <scope>NUCLEOTIDE SEQUENCE [LARGE SCALE GENOMIC DNA]</scope>
    <source>
        <strain evidence="2 3">JCM 17322</strain>
    </source>
</reference>
<name>A0A7I9XX36_9MYCO</name>
<evidence type="ECO:0000313" key="3">
    <source>
        <dbReference type="Proteomes" id="UP000465361"/>
    </source>
</evidence>
<gene>
    <name evidence="2" type="ORF">MBOT_16820</name>
</gene>
<evidence type="ECO:0000256" key="1">
    <source>
        <dbReference type="SAM" id="MobiDB-lite"/>
    </source>
</evidence>
<feature type="region of interest" description="Disordered" evidence="1">
    <location>
        <begin position="47"/>
        <end position="68"/>
    </location>
</feature>
<dbReference type="AlphaFoldDB" id="A0A7I9XX36"/>
<comment type="caution">
    <text evidence="2">The sequence shown here is derived from an EMBL/GenBank/DDBJ whole genome shotgun (WGS) entry which is preliminary data.</text>
</comment>
<protein>
    <submittedName>
        <fullName evidence="2">Uncharacterized protein</fullName>
    </submittedName>
</protein>
<sequence>MKRLEGGRLRLTGAARGNEQSTALRLLEKYAVMGPPASPLTVWTKSAPRMRARGERFTTAGTSATRNP</sequence>
<keyword evidence="3" id="KW-1185">Reference proteome</keyword>